<evidence type="ECO:0000256" key="4">
    <source>
        <dbReference type="ARBA" id="ARBA00022679"/>
    </source>
</evidence>
<dbReference type="PANTHER" id="PTHR24421:SF10">
    <property type="entry name" value="NITRATE_NITRITE SENSOR PROTEIN NARQ"/>
    <property type="match status" value="1"/>
</dbReference>
<evidence type="ECO:0000256" key="3">
    <source>
        <dbReference type="ARBA" id="ARBA00022553"/>
    </source>
</evidence>
<evidence type="ECO:0000256" key="8">
    <source>
        <dbReference type="ARBA" id="ARBA00023012"/>
    </source>
</evidence>
<organism evidence="12 13">
    <name type="scientific">Ornithinibacillus xuwenensis</name>
    <dbReference type="NCBI Taxonomy" id="3144668"/>
    <lineage>
        <taxon>Bacteria</taxon>
        <taxon>Bacillati</taxon>
        <taxon>Bacillota</taxon>
        <taxon>Bacilli</taxon>
        <taxon>Bacillales</taxon>
        <taxon>Bacillaceae</taxon>
        <taxon>Ornithinibacillus</taxon>
    </lineage>
</organism>
<dbReference type="Pfam" id="PF07730">
    <property type="entry name" value="HisKA_3"/>
    <property type="match status" value="1"/>
</dbReference>
<keyword evidence="10" id="KW-0812">Transmembrane</keyword>
<comment type="caution">
    <text evidence="12">The sequence shown here is derived from an EMBL/GenBank/DDBJ whole genome shotgun (WGS) entry which is preliminary data.</text>
</comment>
<evidence type="ECO:0000256" key="9">
    <source>
        <dbReference type="SAM" id="Coils"/>
    </source>
</evidence>
<keyword evidence="8" id="KW-0902">Two-component regulatory system</keyword>
<name>A0ABU9XI08_9BACI</name>
<keyword evidence="10" id="KW-1133">Transmembrane helix</keyword>
<evidence type="ECO:0000256" key="1">
    <source>
        <dbReference type="ARBA" id="ARBA00000085"/>
    </source>
</evidence>
<feature type="domain" description="Signal transduction histidine kinase subgroup 3 dimerisation and phosphoacceptor" evidence="11">
    <location>
        <begin position="182"/>
        <end position="244"/>
    </location>
</feature>
<dbReference type="Gene3D" id="1.20.5.1930">
    <property type="match status" value="1"/>
</dbReference>
<evidence type="ECO:0000256" key="6">
    <source>
        <dbReference type="ARBA" id="ARBA00022777"/>
    </source>
</evidence>
<dbReference type="RefSeq" id="WP_345825413.1">
    <property type="nucleotide sequence ID" value="NZ_JBDIML010000003.1"/>
</dbReference>
<evidence type="ECO:0000313" key="12">
    <source>
        <dbReference type="EMBL" id="MEN2767946.1"/>
    </source>
</evidence>
<dbReference type="EMBL" id="JBDIML010000003">
    <property type="protein sequence ID" value="MEN2767946.1"/>
    <property type="molecule type" value="Genomic_DNA"/>
</dbReference>
<dbReference type="CDD" id="cd16917">
    <property type="entry name" value="HATPase_UhpB-NarQ-NarX-like"/>
    <property type="match status" value="1"/>
</dbReference>
<feature type="coiled-coil region" evidence="9">
    <location>
        <begin position="157"/>
        <end position="184"/>
    </location>
</feature>
<gene>
    <name evidence="12" type="ORF">ABC228_12150</name>
</gene>
<dbReference type="Proteomes" id="UP001444625">
    <property type="component" value="Unassembled WGS sequence"/>
</dbReference>
<protein>
    <recommendedName>
        <fullName evidence="2">histidine kinase</fullName>
        <ecNumber evidence="2">2.7.13.3</ecNumber>
    </recommendedName>
</protein>
<feature type="transmembrane region" description="Helical" evidence="10">
    <location>
        <begin position="79"/>
        <end position="97"/>
    </location>
</feature>
<feature type="transmembrane region" description="Helical" evidence="10">
    <location>
        <begin position="30"/>
        <end position="49"/>
    </location>
</feature>
<evidence type="ECO:0000256" key="7">
    <source>
        <dbReference type="ARBA" id="ARBA00022840"/>
    </source>
</evidence>
<accession>A0ABU9XI08</accession>
<feature type="transmembrane region" description="Helical" evidence="10">
    <location>
        <begin position="56"/>
        <end position="73"/>
    </location>
</feature>
<keyword evidence="6 12" id="KW-0418">Kinase</keyword>
<keyword evidence="9" id="KW-0175">Coiled coil</keyword>
<evidence type="ECO:0000256" key="10">
    <source>
        <dbReference type="SAM" id="Phobius"/>
    </source>
</evidence>
<keyword evidence="4" id="KW-0808">Transferase</keyword>
<sequence length="379" mass="43291">MKKTYFIWLAIHFIVWTSAYFELPSKLSEIQIASICVFYIILFVVPIFASKPKLQAVLFCIQVLSTISIFYPVDNVFNSYVVLIQALVIAEAVFYLSRFPSVMVISTQLGSAVLLLLEADLSTSIFIWYGLTYMLIVIALLYYQAIHRREVDGRRKNDALLDEYRRMKRQLITEEEQARQDERNMIGHEIHDSVGHKLTALIMQFEAFRLSAVDIDEKKITMLKELAEESLAETRTAVKSLKQREVGGLQGIIRLIRKLEIESFMKINFTVKHGAFAASLTGEQSFAIYRAVQEALTNIMKHGATREAQVIFESPGGSIFRFEVINRSSTNPFFQEGYGLRAMRDRIEKVGGSLEINQDERQFVISGTIRLIERSGAND</sequence>
<dbReference type="InterPro" id="IPR036890">
    <property type="entry name" value="HATPase_C_sf"/>
</dbReference>
<keyword evidence="3" id="KW-0597">Phosphoprotein</keyword>
<keyword evidence="5" id="KW-0547">Nucleotide-binding</keyword>
<proteinExistence type="predicted"/>
<dbReference type="Gene3D" id="3.30.565.10">
    <property type="entry name" value="Histidine kinase-like ATPase, C-terminal domain"/>
    <property type="match status" value="1"/>
</dbReference>
<dbReference type="GO" id="GO:0016301">
    <property type="term" value="F:kinase activity"/>
    <property type="evidence" value="ECO:0007669"/>
    <property type="project" value="UniProtKB-KW"/>
</dbReference>
<keyword evidence="10" id="KW-0472">Membrane</keyword>
<dbReference type="EC" id="2.7.13.3" evidence="2"/>
<feature type="transmembrane region" description="Helical" evidence="10">
    <location>
        <begin position="5"/>
        <end position="24"/>
    </location>
</feature>
<dbReference type="PANTHER" id="PTHR24421">
    <property type="entry name" value="NITRATE/NITRITE SENSOR PROTEIN NARX-RELATED"/>
    <property type="match status" value="1"/>
</dbReference>
<keyword evidence="7" id="KW-0067">ATP-binding</keyword>
<reference evidence="12 13" key="1">
    <citation type="submission" date="2024-05" db="EMBL/GenBank/DDBJ databases">
        <authorList>
            <person name="Haq I."/>
            <person name="Ullah Z."/>
            <person name="Ahmad R."/>
            <person name="Li M."/>
            <person name="Tong Y."/>
        </authorList>
    </citation>
    <scope>NUCLEOTIDE SEQUENCE [LARGE SCALE GENOMIC DNA]</scope>
    <source>
        <strain evidence="12 13">16A2E</strain>
    </source>
</reference>
<evidence type="ECO:0000256" key="2">
    <source>
        <dbReference type="ARBA" id="ARBA00012438"/>
    </source>
</evidence>
<dbReference type="InterPro" id="IPR011712">
    <property type="entry name" value="Sig_transdc_His_kin_sub3_dim/P"/>
</dbReference>
<comment type="catalytic activity">
    <reaction evidence="1">
        <text>ATP + protein L-histidine = ADP + protein N-phospho-L-histidine.</text>
        <dbReference type="EC" id="2.7.13.3"/>
    </reaction>
</comment>
<evidence type="ECO:0000313" key="13">
    <source>
        <dbReference type="Proteomes" id="UP001444625"/>
    </source>
</evidence>
<evidence type="ECO:0000256" key="5">
    <source>
        <dbReference type="ARBA" id="ARBA00022741"/>
    </source>
</evidence>
<dbReference type="InterPro" id="IPR050482">
    <property type="entry name" value="Sensor_HK_TwoCompSys"/>
</dbReference>
<evidence type="ECO:0000259" key="11">
    <source>
        <dbReference type="Pfam" id="PF07730"/>
    </source>
</evidence>
<keyword evidence="13" id="KW-1185">Reference proteome</keyword>
<feature type="transmembrane region" description="Helical" evidence="10">
    <location>
        <begin position="125"/>
        <end position="146"/>
    </location>
</feature>